<evidence type="ECO:0000259" key="1">
    <source>
        <dbReference type="PROSITE" id="PS51186"/>
    </source>
</evidence>
<accession>A0ABQ4PJB8</accession>
<evidence type="ECO:0000313" key="3">
    <source>
        <dbReference type="Proteomes" id="UP000887104"/>
    </source>
</evidence>
<keyword evidence="3" id="KW-1185">Reference proteome</keyword>
<protein>
    <recommendedName>
        <fullName evidence="1">N-acetyltransferase domain-containing protein</fullName>
    </recommendedName>
</protein>
<organism evidence="2 3">
    <name type="scientific">Shewanella sairae</name>
    <dbReference type="NCBI Taxonomy" id="190310"/>
    <lineage>
        <taxon>Bacteria</taxon>
        <taxon>Pseudomonadati</taxon>
        <taxon>Pseudomonadota</taxon>
        <taxon>Gammaproteobacteria</taxon>
        <taxon>Alteromonadales</taxon>
        <taxon>Shewanellaceae</taxon>
        <taxon>Shewanella</taxon>
    </lineage>
</organism>
<proteinExistence type="predicted"/>
<sequence length="109" mass="12376">MEFQIRPATIEDISDIANIHVSSWQSAFDGLMPKGYIDSYTVSKRKAEWRQTIETNAETIYVAVTQNQVVGFLSYFLKLNSSDTIELSKLYLCPSIYGKGLGKRLLMCK</sequence>
<evidence type="ECO:0000313" key="2">
    <source>
        <dbReference type="EMBL" id="GIU47800.1"/>
    </source>
</evidence>
<dbReference type="CDD" id="cd04301">
    <property type="entry name" value="NAT_SF"/>
    <property type="match status" value="1"/>
</dbReference>
<comment type="caution">
    <text evidence="2">The sequence shown here is derived from an EMBL/GenBank/DDBJ whole genome shotgun (WGS) entry which is preliminary data.</text>
</comment>
<dbReference type="Gene3D" id="3.40.630.30">
    <property type="match status" value="1"/>
</dbReference>
<dbReference type="Proteomes" id="UP000887104">
    <property type="component" value="Unassembled WGS sequence"/>
</dbReference>
<reference evidence="2" key="1">
    <citation type="submission" date="2021-05" db="EMBL/GenBank/DDBJ databases">
        <title>Molecular characterization for Shewanella algae harboring chromosomal blaOXA-55-like strains isolated from clinical and environment sample.</title>
        <authorList>
            <person name="Ohama Y."/>
            <person name="Aoki K."/>
            <person name="Harada S."/>
            <person name="Moriya K."/>
            <person name="Ishii Y."/>
            <person name="Tateda K."/>
        </authorList>
    </citation>
    <scope>NUCLEOTIDE SEQUENCE</scope>
    <source>
        <strain evidence="2">JCM 11563</strain>
    </source>
</reference>
<dbReference type="PROSITE" id="PS51186">
    <property type="entry name" value="GNAT"/>
    <property type="match status" value="1"/>
</dbReference>
<dbReference type="RefSeq" id="WP_220781766.1">
    <property type="nucleotide sequence ID" value="NZ_BPEY01000051.1"/>
</dbReference>
<dbReference type="InterPro" id="IPR016181">
    <property type="entry name" value="Acyl_CoA_acyltransferase"/>
</dbReference>
<name>A0ABQ4PJB8_9GAMM</name>
<dbReference type="EMBL" id="BPEY01000051">
    <property type="protein sequence ID" value="GIU47800.1"/>
    <property type="molecule type" value="Genomic_DNA"/>
</dbReference>
<dbReference type="SUPFAM" id="SSF55729">
    <property type="entry name" value="Acyl-CoA N-acyltransferases (Nat)"/>
    <property type="match status" value="1"/>
</dbReference>
<gene>
    <name evidence="2" type="ORF">TUM4438_27780</name>
</gene>
<feature type="domain" description="N-acetyltransferase" evidence="1">
    <location>
        <begin position="3"/>
        <end position="109"/>
    </location>
</feature>
<dbReference type="Pfam" id="PF00583">
    <property type="entry name" value="Acetyltransf_1"/>
    <property type="match status" value="1"/>
</dbReference>
<dbReference type="InterPro" id="IPR000182">
    <property type="entry name" value="GNAT_dom"/>
</dbReference>